<evidence type="ECO:0000256" key="1">
    <source>
        <dbReference type="RuleBase" id="RU365010"/>
    </source>
</evidence>
<name>A0AAE1SK77_9SOLA</name>
<dbReference type="SUPFAM" id="SSF54648">
    <property type="entry name" value="DLC"/>
    <property type="match status" value="1"/>
</dbReference>
<dbReference type="Pfam" id="PF01221">
    <property type="entry name" value="Dynein_light"/>
    <property type="match status" value="1"/>
</dbReference>
<protein>
    <recommendedName>
        <fullName evidence="1">Dynein light chain</fullName>
    </recommendedName>
</protein>
<gene>
    <name evidence="2" type="ORF">RND71_009711</name>
</gene>
<dbReference type="PANTHER" id="PTHR11886:SF78">
    <property type="entry name" value="DYNEIN LIGHT CHAIN"/>
    <property type="match status" value="1"/>
</dbReference>
<comment type="caution">
    <text evidence="2">The sequence shown here is derived from an EMBL/GenBank/DDBJ whole genome shotgun (WGS) entry which is preliminary data.</text>
</comment>
<dbReference type="InterPro" id="IPR037177">
    <property type="entry name" value="DLC_sf"/>
</dbReference>
<reference evidence="2" key="1">
    <citation type="submission" date="2023-12" db="EMBL/GenBank/DDBJ databases">
        <title>Genome assembly of Anisodus tanguticus.</title>
        <authorList>
            <person name="Wang Y.-J."/>
        </authorList>
    </citation>
    <scope>NUCLEOTIDE SEQUENCE</scope>
    <source>
        <strain evidence="2">KB-2021</strain>
        <tissue evidence="2">Leaf</tissue>
    </source>
</reference>
<accession>A0AAE1SK77</accession>
<dbReference type="AlphaFoldDB" id="A0AAE1SK77"/>
<comment type="similarity">
    <text evidence="1">Belongs to the dynein light chain family.</text>
</comment>
<organism evidence="2 3">
    <name type="scientific">Anisodus tanguticus</name>
    <dbReference type="NCBI Taxonomy" id="243964"/>
    <lineage>
        <taxon>Eukaryota</taxon>
        <taxon>Viridiplantae</taxon>
        <taxon>Streptophyta</taxon>
        <taxon>Embryophyta</taxon>
        <taxon>Tracheophyta</taxon>
        <taxon>Spermatophyta</taxon>
        <taxon>Magnoliopsida</taxon>
        <taxon>eudicotyledons</taxon>
        <taxon>Gunneridae</taxon>
        <taxon>Pentapetalae</taxon>
        <taxon>asterids</taxon>
        <taxon>lamiids</taxon>
        <taxon>Solanales</taxon>
        <taxon>Solanaceae</taxon>
        <taxon>Solanoideae</taxon>
        <taxon>Hyoscyameae</taxon>
        <taxon>Anisodus</taxon>
    </lineage>
</organism>
<evidence type="ECO:0000313" key="3">
    <source>
        <dbReference type="Proteomes" id="UP001291623"/>
    </source>
</evidence>
<dbReference type="GO" id="GO:0045505">
    <property type="term" value="F:dynein intermediate chain binding"/>
    <property type="evidence" value="ECO:0007669"/>
    <property type="project" value="TreeGrafter"/>
</dbReference>
<dbReference type="PANTHER" id="PTHR11886">
    <property type="entry name" value="DYNEIN LIGHT CHAIN"/>
    <property type="match status" value="1"/>
</dbReference>
<dbReference type="Gene3D" id="3.30.740.10">
    <property type="entry name" value="Protein Inhibitor Of Neuronal Nitric Oxide Synthase"/>
    <property type="match status" value="1"/>
</dbReference>
<dbReference type="InterPro" id="IPR001372">
    <property type="entry name" value="Dynein_light_chain_typ-1/2"/>
</dbReference>
<dbReference type="Proteomes" id="UP001291623">
    <property type="component" value="Unassembled WGS sequence"/>
</dbReference>
<dbReference type="SMART" id="SM01375">
    <property type="entry name" value="Dynein_light"/>
    <property type="match status" value="1"/>
</dbReference>
<evidence type="ECO:0000313" key="2">
    <source>
        <dbReference type="EMBL" id="KAK4370236.1"/>
    </source>
</evidence>
<dbReference type="EMBL" id="JAVYJV010000005">
    <property type="protein sequence ID" value="KAK4370236.1"/>
    <property type="molecule type" value="Genomic_DNA"/>
</dbReference>
<comment type="subcellular location">
    <subcellularLocation>
        <location evidence="1">Cytoplasm</location>
        <location evidence="1">Cytoskeleton</location>
    </subcellularLocation>
</comment>
<keyword evidence="1" id="KW-0963">Cytoplasm</keyword>
<keyword evidence="1" id="KW-0493">Microtubule</keyword>
<dbReference type="GO" id="GO:0005868">
    <property type="term" value="C:cytoplasmic dynein complex"/>
    <property type="evidence" value="ECO:0007669"/>
    <property type="project" value="TreeGrafter"/>
</dbReference>
<keyword evidence="1" id="KW-0206">Cytoskeleton</keyword>
<keyword evidence="1" id="KW-0243">Dynein</keyword>
<dbReference type="FunFam" id="3.30.740.10:FF:000004">
    <property type="entry name" value="Dynein light chain"/>
    <property type="match status" value="1"/>
</dbReference>
<dbReference type="GO" id="GO:0007017">
    <property type="term" value="P:microtubule-based process"/>
    <property type="evidence" value="ECO:0007669"/>
    <property type="project" value="InterPro"/>
</dbReference>
<keyword evidence="3" id="KW-1185">Reference proteome</keyword>
<proteinExistence type="inferred from homology"/>
<keyword evidence="1" id="KW-0505">Motor protein</keyword>
<dbReference type="GO" id="GO:0005874">
    <property type="term" value="C:microtubule"/>
    <property type="evidence" value="ECO:0007669"/>
    <property type="project" value="UniProtKB-KW"/>
</dbReference>
<sequence length="112" mass="12639">MLEGKGKIKETDMPMKMQMHAMASASEALDVYDVYDYTSIAAHIKKEFDKLYGTGWQCVVGSGFGCFITHSKGTFVYFSLESIHFLIIKAATISISFHRSRIMYVKNFSISC</sequence>